<keyword evidence="4" id="KW-1185">Reference proteome</keyword>
<dbReference type="PROSITE" id="PS00101">
    <property type="entry name" value="HEXAPEP_TRANSFERASES"/>
    <property type="match status" value="1"/>
</dbReference>
<dbReference type="InterPro" id="IPR001451">
    <property type="entry name" value="Hexapep"/>
</dbReference>
<dbReference type="EMBL" id="JBHLYR010000021">
    <property type="protein sequence ID" value="MFB9991602.1"/>
    <property type="molecule type" value="Genomic_DNA"/>
</dbReference>
<dbReference type="Gene3D" id="2.160.10.10">
    <property type="entry name" value="Hexapeptide repeat proteins"/>
    <property type="match status" value="1"/>
</dbReference>
<dbReference type="InterPro" id="IPR018357">
    <property type="entry name" value="Hexapep_transf_CS"/>
</dbReference>
<dbReference type="PANTHER" id="PTHR43300:SF11">
    <property type="entry name" value="ACETYLTRANSFERASE RV3034C-RELATED"/>
    <property type="match status" value="1"/>
</dbReference>
<keyword evidence="1" id="KW-0808">Transferase</keyword>
<dbReference type="CDD" id="cd03349">
    <property type="entry name" value="LbH_XAT"/>
    <property type="match status" value="1"/>
</dbReference>
<dbReference type="InterPro" id="IPR050179">
    <property type="entry name" value="Trans_hexapeptide_repeat"/>
</dbReference>
<accession>A0ABV6AVS3</accession>
<gene>
    <name evidence="3" type="ORF">ACFFLM_06430</name>
</gene>
<proteinExistence type="predicted"/>
<keyword evidence="2" id="KW-0677">Repeat</keyword>
<sequence length="201" mass="22304">MKKLSPEPTVHPTALIRGTHLGQWTEIGANTSVVDSEVGDYSYLVHGCQVVDSRIGKFCSIASFVRLNPGNHPLERPTTHHLTYRSAQFDFGPDDEAFFEWRRAHPVRVGHDVWIGHNVTVMPGVTIGNGAALGSGAVVTKDVAPYTVAAGVPARTIRARFEDQLATRLEDMAWWDWPRELLEARLHAFRGNAQTFVDTYA</sequence>
<evidence type="ECO:0000313" key="4">
    <source>
        <dbReference type="Proteomes" id="UP001589733"/>
    </source>
</evidence>
<dbReference type="InterPro" id="IPR011004">
    <property type="entry name" value="Trimer_LpxA-like_sf"/>
</dbReference>
<comment type="caution">
    <text evidence="3">The sequence shown here is derived from an EMBL/GenBank/DDBJ whole genome shotgun (WGS) entry which is preliminary data.</text>
</comment>
<protein>
    <submittedName>
        <fullName evidence="3">DapH/DapD/GlmU-related protein</fullName>
    </submittedName>
</protein>
<dbReference type="SUPFAM" id="SSF51161">
    <property type="entry name" value="Trimeric LpxA-like enzymes"/>
    <property type="match status" value="1"/>
</dbReference>
<evidence type="ECO:0000256" key="2">
    <source>
        <dbReference type="ARBA" id="ARBA00022737"/>
    </source>
</evidence>
<dbReference type="RefSeq" id="WP_380006921.1">
    <property type="nucleotide sequence ID" value="NZ_JBHLYR010000021.1"/>
</dbReference>
<dbReference type="Pfam" id="PF00132">
    <property type="entry name" value="Hexapep"/>
    <property type="match status" value="1"/>
</dbReference>
<dbReference type="PANTHER" id="PTHR43300">
    <property type="entry name" value="ACETYLTRANSFERASE"/>
    <property type="match status" value="1"/>
</dbReference>
<evidence type="ECO:0000313" key="3">
    <source>
        <dbReference type="EMBL" id="MFB9991602.1"/>
    </source>
</evidence>
<reference evidence="3 4" key="1">
    <citation type="submission" date="2024-09" db="EMBL/GenBank/DDBJ databases">
        <authorList>
            <person name="Sun Q."/>
            <person name="Mori K."/>
        </authorList>
    </citation>
    <scope>NUCLEOTIDE SEQUENCE [LARGE SCALE GENOMIC DNA]</scope>
    <source>
        <strain evidence="3 4">JCM 13503</strain>
    </source>
</reference>
<dbReference type="Proteomes" id="UP001589733">
    <property type="component" value="Unassembled WGS sequence"/>
</dbReference>
<dbReference type="NCBIfam" id="TIGR03308">
    <property type="entry name" value="phn_thr-fam"/>
    <property type="match status" value="1"/>
</dbReference>
<organism evidence="3 4">
    <name type="scientific">Deinococcus oregonensis</name>
    <dbReference type="NCBI Taxonomy" id="1805970"/>
    <lineage>
        <taxon>Bacteria</taxon>
        <taxon>Thermotogati</taxon>
        <taxon>Deinococcota</taxon>
        <taxon>Deinococci</taxon>
        <taxon>Deinococcales</taxon>
        <taxon>Deinococcaceae</taxon>
        <taxon>Deinococcus</taxon>
    </lineage>
</organism>
<name>A0ABV6AVS3_9DEIO</name>
<evidence type="ECO:0000256" key="1">
    <source>
        <dbReference type="ARBA" id="ARBA00022679"/>
    </source>
</evidence>
<dbReference type="InterPro" id="IPR017694">
    <property type="entry name" value="Phosphonate_tfrase_rpt"/>
</dbReference>